<dbReference type="GO" id="GO:0006508">
    <property type="term" value="P:proteolysis"/>
    <property type="evidence" value="ECO:0007669"/>
    <property type="project" value="UniProtKB-KW"/>
</dbReference>
<proteinExistence type="predicted"/>
<evidence type="ECO:0000313" key="3">
    <source>
        <dbReference type="Proteomes" id="UP000543642"/>
    </source>
</evidence>
<dbReference type="AlphaFoldDB" id="A0A7W8M5L3"/>
<dbReference type="PANTHER" id="PTHR30217">
    <property type="entry name" value="PEPTIDASE U32 FAMILY"/>
    <property type="match status" value="1"/>
</dbReference>
<dbReference type="Pfam" id="PF12392">
    <property type="entry name" value="DUF3656"/>
    <property type="match status" value="1"/>
</dbReference>
<dbReference type="EC" id="3.4.-.-" evidence="2"/>
<organism evidence="2 3">
    <name type="scientific">Catenibacillus scindens</name>
    <dbReference type="NCBI Taxonomy" id="673271"/>
    <lineage>
        <taxon>Bacteria</taxon>
        <taxon>Bacillati</taxon>
        <taxon>Bacillota</taxon>
        <taxon>Clostridia</taxon>
        <taxon>Lachnospirales</taxon>
        <taxon>Lachnospiraceae</taxon>
        <taxon>Catenibacillus</taxon>
    </lineage>
</organism>
<accession>A0A7W8M5L3</accession>
<dbReference type="GO" id="GO:0008233">
    <property type="term" value="F:peptidase activity"/>
    <property type="evidence" value="ECO:0007669"/>
    <property type="project" value="UniProtKB-KW"/>
</dbReference>
<dbReference type="Pfam" id="PF01136">
    <property type="entry name" value="Peptidase_U32"/>
    <property type="match status" value="1"/>
</dbReference>
<sequence length="789" mass="88925">MKNIEILAPAGSLEGMTGAFMAGADAVYMGGPAFGARAYADNPDIAGLLSAIDYAHIHGKRLYLTVNTLLKEEELNTKLYPYLAPLYERGLDAVLVQDMGALCRIREWFPDLPIHASTQMTVVSPGHVKSLKALGVKRIVLARELGIEEIRHIKDTFGGEIECFVHGALCYCYSGQCLFSSMLGGRSGNRGRCAQPCRLPYTLYEEKKMLGTKGENYLLSPKDLCTLEHIPMLCEAGIDSFKIEGRMKRPEYAAFVSYLYRKYADIYLKKGRENYAVDPKDLRALEDLYCRGGFSSGYYKQRNGRNMMALARPNHRGSLVGTVSQCQGGNIIFIADTALNAGDVLMAEKAGDKHTVTLNRDYSPGQKVSISFGTAVSPKSKVYRLYNSALMRDIQDRFFSVKNQEKIYVSFTLLKDLPAKIQLECRDCKVEVEGPVAEKAASQPLTREVVSQKLKKTGNTPFYVDSLDIYMDEDAYLPLTAINHLRREGIEALTEAMLKPYLRGTDGAALTISGKIERQSYSRGEKPLRTALVSRLDMVDTLLKYGDFDQIYLESWLMDSPAGEDAVAKIRDAKKKAVIAMPHIFRENSQKLWEGYVETLRKCSPDGYLVRNMESLEFIQGQGLLENSGFILSDSSLYIMNHSARNYYFSLGVIRETLPLELNYSELLKDCYRGGELIVYGYMPLMVTAQCLYKNTVKCIHSPRELSLKDRYGKSFPVRTVCSHCYNLIYNSLPMVLYDMEDKVGRLQPAAVRFNFTFETPEMIRRILENPRANIFKDFTRGHFNRGVE</sequence>
<dbReference type="PANTHER" id="PTHR30217:SF10">
    <property type="entry name" value="23S RRNA 5-HYDROXYCYTIDINE C2501 SYNTHASE"/>
    <property type="match status" value="1"/>
</dbReference>
<reference evidence="2 3" key="1">
    <citation type="submission" date="2020-08" db="EMBL/GenBank/DDBJ databases">
        <title>Genomic Encyclopedia of Type Strains, Phase IV (KMG-IV): sequencing the most valuable type-strain genomes for metagenomic binning, comparative biology and taxonomic classification.</title>
        <authorList>
            <person name="Goeker M."/>
        </authorList>
    </citation>
    <scope>NUCLEOTIDE SEQUENCE [LARGE SCALE GENOMIC DNA]</scope>
    <source>
        <strain evidence="2 3">DSM 106146</strain>
    </source>
</reference>
<keyword evidence="3" id="KW-1185">Reference proteome</keyword>
<gene>
    <name evidence="2" type="ORF">HNP82_002183</name>
</gene>
<dbReference type="EMBL" id="JACHFW010000008">
    <property type="protein sequence ID" value="MBB5265044.1"/>
    <property type="molecule type" value="Genomic_DNA"/>
</dbReference>
<protein>
    <submittedName>
        <fullName evidence="2">Putative protease</fullName>
        <ecNumber evidence="2">3.4.-.-</ecNumber>
    </submittedName>
</protein>
<keyword evidence="2" id="KW-0378">Hydrolase</keyword>
<dbReference type="InterPro" id="IPR001539">
    <property type="entry name" value="Peptidase_U32"/>
</dbReference>
<dbReference type="InterPro" id="IPR020988">
    <property type="entry name" value="Pept_U32_collagenase"/>
</dbReference>
<dbReference type="Proteomes" id="UP000543642">
    <property type="component" value="Unassembled WGS sequence"/>
</dbReference>
<dbReference type="InterPro" id="IPR051454">
    <property type="entry name" value="RNA/ubiquinone_mod_enzymes"/>
</dbReference>
<dbReference type="RefSeq" id="WP_183774390.1">
    <property type="nucleotide sequence ID" value="NZ_CAWVEG010000041.1"/>
</dbReference>
<name>A0A7W8M5L3_9FIRM</name>
<feature type="domain" description="Peptidase U32 collagenase" evidence="1">
    <location>
        <begin position="382"/>
        <end position="497"/>
    </location>
</feature>
<evidence type="ECO:0000313" key="2">
    <source>
        <dbReference type="EMBL" id="MBB5265044.1"/>
    </source>
</evidence>
<comment type="caution">
    <text evidence="2">The sequence shown here is derived from an EMBL/GenBank/DDBJ whole genome shotgun (WGS) entry which is preliminary data.</text>
</comment>
<evidence type="ECO:0000259" key="1">
    <source>
        <dbReference type="Pfam" id="PF12392"/>
    </source>
</evidence>
<keyword evidence="2" id="KW-0645">Protease</keyword>